<dbReference type="SUPFAM" id="SSF64005">
    <property type="entry name" value="Undecaprenyl diphosphate synthase"/>
    <property type="match status" value="1"/>
</dbReference>
<dbReference type="Gene3D" id="3.40.1180.10">
    <property type="entry name" value="Decaprenyl diphosphate synthase-like"/>
    <property type="match status" value="1"/>
</dbReference>
<dbReference type="CDD" id="cd00475">
    <property type="entry name" value="Cis_IPPS"/>
    <property type="match status" value="1"/>
</dbReference>
<dbReference type="STRING" id="767817.Desgi_0956"/>
<dbReference type="eggNOG" id="COG0020">
    <property type="taxonomic scope" value="Bacteria"/>
</dbReference>
<evidence type="ECO:0000256" key="2">
    <source>
        <dbReference type="ARBA" id="ARBA00038453"/>
    </source>
</evidence>
<evidence type="ECO:0000313" key="4">
    <source>
        <dbReference type="Proteomes" id="UP000013520"/>
    </source>
</evidence>
<dbReference type="PANTHER" id="PTHR10291">
    <property type="entry name" value="DEHYDRODOLICHYL DIPHOSPHATE SYNTHASE FAMILY MEMBER"/>
    <property type="match status" value="1"/>
</dbReference>
<evidence type="ECO:0000256" key="1">
    <source>
        <dbReference type="ARBA" id="ARBA00022679"/>
    </source>
</evidence>
<sequence length="227" mass="26448">MTKTKFKRLPRHIGVIPDGNRRWAQGKGLPKEDGYQNGLDPGMMLYELCVELGIPELTFYGFTQDNTKRPAVQTRAFQRACVDAVDMLANRDASLLVIGDYESPLFPPQLMKYKQRKTFGRDLIKINFLVNYGWKWDLHHFMNEDSTINSGSVKIKRNVFQTIASRDISRIDLIIRWGGRRRLSGFLPVQSIYADFYVVDDLWPDFQREHFYDALNWYENQDITLGG</sequence>
<dbReference type="PANTHER" id="PTHR10291:SF43">
    <property type="entry name" value="DEHYDRODOLICHYL DIPHOSPHATE SYNTHASE COMPLEX SUBUNIT DHDDS"/>
    <property type="match status" value="1"/>
</dbReference>
<dbReference type="InterPro" id="IPR001441">
    <property type="entry name" value="UPP_synth-like"/>
</dbReference>
<accession>R4KLK9</accession>
<dbReference type="RefSeq" id="WP_006521156.1">
    <property type="nucleotide sequence ID" value="NC_021184.1"/>
</dbReference>
<organism evidence="3 4">
    <name type="scientific">Desulfoscipio gibsoniae DSM 7213</name>
    <dbReference type="NCBI Taxonomy" id="767817"/>
    <lineage>
        <taxon>Bacteria</taxon>
        <taxon>Bacillati</taxon>
        <taxon>Bacillota</taxon>
        <taxon>Clostridia</taxon>
        <taxon>Eubacteriales</taxon>
        <taxon>Desulfallaceae</taxon>
        <taxon>Desulfoscipio</taxon>
    </lineage>
</organism>
<evidence type="ECO:0000313" key="3">
    <source>
        <dbReference type="EMBL" id="AGL00501.1"/>
    </source>
</evidence>
<dbReference type="GO" id="GO:0016094">
    <property type="term" value="P:polyprenol biosynthetic process"/>
    <property type="evidence" value="ECO:0007669"/>
    <property type="project" value="TreeGrafter"/>
</dbReference>
<dbReference type="KEGG" id="dgi:Desgi_0956"/>
<dbReference type="AlphaFoldDB" id="R4KLK9"/>
<dbReference type="Pfam" id="PF01255">
    <property type="entry name" value="Prenyltransf"/>
    <property type="match status" value="1"/>
</dbReference>
<dbReference type="OrthoDB" id="4191603at2"/>
<dbReference type="InterPro" id="IPR036424">
    <property type="entry name" value="UPP_synth-like_sf"/>
</dbReference>
<keyword evidence="1" id="KW-0808">Transferase</keyword>
<proteinExistence type="inferred from homology"/>
<comment type="similarity">
    <text evidence="2">Belongs to the UPP synthase family. Z-FPP synthase subfamily.</text>
</comment>
<keyword evidence="4" id="KW-1185">Reference proteome</keyword>
<dbReference type="GO" id="GO:0045547">
    <property type="term" value="F:ditrans,polycis-polyprenyl diphosphate synthase [(2E,6E)-farnesyl diphosphate specific] activity"/>
    <property type="evidence" value="ECO:0007669"/>
    <property type="project" value="TreeGrafter"/>
</dbReference>
<dbReference type="Proteomes" id="UP000013520">
    <property type="component" value="Chromosome"/>
</dbReference>
<reference evidence="3 4" key="1">
    <citation type="submission" date="2012-01" db="EMBL/GenBank/DDBJ databases">
        <title>Complete sequence of Desulfotomaculum gibsoniae DSM 7213.</title>
        <authorList>
            <consortium name="US DOE Joint Genome Institute"/>
            <person name="Lucas S."/>
            <person name="Han J."/>
            <person name="Lapidus A."/>
            <person name="Cheng J.-F."/>
            <person name="Goodwin L."/>
            <person name="Pitluck S."/>
            <person name="Peters L."/>
            <person name="Ovchinnikova G."/>
            <person name="Teshima H."/>
            <person name="Detter J.C."/>
            <person name="Han C."/>
            <person name="Tapia R."/>
            <person name="Land M."/>
            <person name="Hauser L."/>
            <person name="Kyrpides N."/>
            <person name="Ivanova N."/>
            <person name="Pagani I."/>
            <person name="Parshina S."/>
            <person name="Plugge C."/>
            <person name="Muyzer G."/>
            <person name="Kuever J."/>
            <person name="Ivanova A."/>
            <person name="Nazina T."/>
            <person name="Klenk H.-P."/>
            <person name="Brambilla E."/>
            <person name="Spring S."/>
            <person name="Stams A.F."/>
            <person name="Woyke T."/>
        </authorList>
    </citation>
    <scope>NUCLEOTIDE SEQUENCE [LARGE SCALE GENOMIC DNA]</scope>
    <source>
        <strain evidence="3 4">DSM 7213</strain>
    </source>
</reference>
<protein>
    <submittedName>
        <fullName evidence="3">Undecaprenyl diphosphate synthase</fullName>
    </submittedName>
</protein>
<dbReference type="EMBL" id="CP003273">
    <property type="protein sequence ID" value="AGL00501.1"/>
    <property type="molecule type" value="Genomic_DNA"/>
</dbReference>
<dbReference type="HOGENOM" id="CLU_038505_1_1_9"/>
<gene>
    <name evidence="3" type="ORF">Desgi_0956</name>
</gene>
<dbReference type="NCBIfam" id="TIGR00055">
    <property type="entry name" value="uppS"/>
    <property type="match status" value="1"/>
</dbReference>
<name>R4KLK9_9FIRM</name>